<protein>
    <submittedName>
        <fullName evidence="1">Uncharacterized protein</fullName>
    </submittedName>
</protein>
<comment type="caution">
    <text evidence="1">The sequence shown here is derived from an EMBL/GenBank/DDBJ whole genome shotgun (WGS) entry which is preliminary data.</text>
</comment>
<keyword evidence="2" id="KW-1185">Reference proteome</keyword>
<dbReference type="RefSeq" id="WP_141645954.1">
    <property type="nucleotide sequence ID" value="NZ_VIFM01000144.1"/>
</dbReference>
<proteinExistence type="predicted"/>
<sequence length="63" mass="6945">MNLASLMTPPRKNEDHAAPRRLQLVRIQATVLLQGAVSAAQDSVKSFRHMRDVLTGAYSQARA</sequence>
<name>A0A540WTI0_9BACT</name>
<gene>
    <name evidence="1" type="ORF">FJV41_29705</name>
</gene>
<dbReference type="AlphaFoldDB" id="A0A540WTI0"/>
<dbReference type="EMBL" id="VIFM01000144">
    <property type="protein sequence ID" value="TQF12319.1"/>
    <property type="molecule type" value="Genomic_DNA"/>
</dbReference>
<dbReference type="Proteomes" id="UP000315369">
    <property type="component" value="Unassembled WGS sequence"/>
</dbReference>
<evidence type="ECO:0000313" key="1">
    <source>
        <dbReference type="EMBL" id="TQF12319.1"/>
    </source>
</evidence>
<reference evidence="1 2" key="1">
    <citation type="submission" date="2019-06" db="EMBL/GenBank/DDBJ databases">
        <authorList>
            <person name="Livingstone P."/>
            <person name="Whitworth D."/>
        </authorList>
    </citation>
    <scope>NUCLEOTIDE SEQUENCE [LARGE SCALE GENOMIC DNA]</scope>
    <source>
        <strain evidence="1 2">AM401</strain>
    </source>
</reference>
<evidence type="ECO:0000313" key="2">
    <source>
        <dbReference type="Proteomes" id="UP000315369"/>
    </source>
</evidence>
<accession>A0A540WTI0</accession>
<organism evidence="1 2">
    <name type="scientific">Myxococcus llanfairpwllgwyngyllgogerychwyrndrobwllllantysiliogogogochensis</name>
    <dbReference type="NCBI Taxonomy" id="2590453"/>
    <lineage>
        <taxon>Bacteria</taxon>
        <taxon>Pseudomonadati</taxon>
        <taxon>Myxococcota</taxon>
        <taxon>Myxococcia</taxon>
        <taxon>Myxococcales</taxon>
        <taxon>Cystobacterineae</taxon>
        <taxon>Myxococcaceae</taxon>
        <taxon>Myxococcus</taxon>
    </lineage>
</organism>
<dbReference type="OrthoDB" id="5383141at2"/>